<feature type="domain" description="Ionotropic glutamate receptor L-glutamate and glycine-binding" evidence="11">
    <location>
        <begin position="3"/>
        <end position="56"/>
    </location>
</feature>
<keyword evidence="7" id="KW-0675">Receptor</keyword>
<dbReference type="GO" id="GO:0015276">
    <property type="term" value="F:ligand-gated monoatomic ion channel activity"/>
    <property type="evidence" value="ECO:0007669"/>
    <property type="project" value="InterPro"/>
</dbReference>
<evidence type="ECO:0000256" key="6">
    <source>
        <dbReference type="ARBA" id="ARBA00023136"/>
    </source>
</evidence>
<reference evidence="12" key="1">
    <citation type="journal article" date="2023" name="IScience">
        <title>Live-bearing cockroach genome reveals convergent evolutionary mechanisms linked to viviparity in insects and beyond.</title>
        <authorList>
            <person name="Fouks B."/>
            <person name="Harrison M.C."/>
            <person name="Mikhailova A.A."/>
            <person name="Marchal E."/>
            <person name="English S."/>
            <person name="Carruthers M."/>
            <person name="Jennings E.C."/>
            <person name="Chiamaka E.L."/>
            <person name="Frigard R.A."/>
            <person name="Pippel M."/>
            <person name="Attardo G.M."/>
            <person name="Benoit J.B."/>
            <person name="Bornberg-Bauer E."/>
            <person name="Tobe S.S."/>
        </authorList>
    </citation>
    <scope>NUCLEOTIDE SEQUENCE</scope>
    <source>
        <strain evidence="12">Stay&amp;Tobe</strain>
    </source>
</reference>
<keyword evidence="9" id="KW-1071">Ligand-gated ion channel</keyword>
<dbReference type="Gene3D" id="3.40.190.10">
    <property type="entry name" value="Periplasmic binding protein-like II"/>
    <property type="match status" value="1"/>
</dbReference>
<keyword evidence="13" id="KW-1185">Reference proteome</keyword>
<evidence type="ECO:0000259" key="11">
    <source>
        <dbReference type="Pfam" id="PF10613"/>
    </source>
</evidence>
<evidence type="ECO:0000256" key="1">
    <source>
        <dbReference type="ARBA" id="ARBA00004141"/>
    </source>
</evidence>
<keyword evidence="3" id="KW-0812">Transmembrane</keyword>
<feature type="non-terminal residue" evidence="12">
    <location>
        <position position="58"/>
    </location>
</feature>
<dbReference type="GO" id="GO:0016020">
    <property type="term" value="C:membrane"/>
    <property type="evidence" value="ECO:0007669"/>
    <property type="project" value="UniProtKB-SubCell"/>
</dbReference>
<name>A0AAD7ZKQ7_DIPPU</name>
<feature type="non-terminal residue" evidence="12">
    <location>
        <position position="1"/>
    </location>
</feature>
<evidence type="ECO:0000256" key="3">
    <source>
        <dbReference type="ARBA" id="ARBA00022692"/>
    </source>
</evidence>
<sequence length="58" mass="6462">TEYHSPPDNFLGSKTQNDSWTGVVGMLKNREVETSCEGFLMTSERMDAVDFTVPCSDT</sequence>
<dbReference type="EMBL" id="JASPKZ010007810">
    <property type="protein sequence ID" value="KAJ9582333.1"/>
    <property type="molecule type" value="Genomic_DNA"/>
</dbReference>
<evidence type="ECO:0000256" key="4">
    <source>
        <dbReference type="ARBA" id="ARBA00022989"/>
    </source>
</evidence>
<evidence type="ECO:0000256" key="9">
    <source>
        <dbReference type="ARBA" id="ARBA00023286"/>
    </source>
</evidence>
<dbReference type="AlphaFoldDB" id="A0AAD7ZKQ7"/>
<evidence type="ECO:0000256" key="5">
    <source>
        <dbReference type="ARBA" id="ARBA00023065"/>
    </source>
</evidence>
<reference evidence="12" key="2">
    <citation type="submission" date="2023-05" db="EMBL/GenBank/DDBJ databases">
        <authorList>
            <person name="Fouks B."/>
        </authorList>
    </citation>
    <scope>NUCLEOTIDE SEQUENCE</scope>
    <source>
        <strain evidence="12">Stay&amp;Tobe</strain>
        <tissue evidence="12">Testes</tissue>
    </source>
</reference>
<dbReference type="SUPFAM" id="SSF53850">
    <property type="entry name" value="Periplasmic binding protein-like II"/>
    <property type="match status" value="1"/>
</dbReference>
<keyword evidence="6" id="KW-0472">Membrane</keyword>
<dbReference type="Pfam" id="PF10613">
    <property type="entry name" value="Lig_chan-Glu_bd"/>
    <property type="match status" value="1"/>
</dbReference>
<evidence type="ECO:0000256" key="8">
    <source>
        <dbReference type="ARBA" id="ARBA00023180"/>
    </source>
</evidence>
<keyword evidence="5" id="KW-0406">Ion transport</keyword>
<dbReference type="InterPro" id="IPR019594">
    <property type="entry name" value="Glu/Gly-bd"/>
</dbReference>
<accession>A0AAD7ZKQ7</accession>
<proteinExistence type="predicted"/>
<comment type="subcellular location">
    <subcellularLocation>
        <location evidence="1">Membrane</location>
        <topology evidence="1">Multi-pass membrane protein</topology>
    </subcellularLocation>
</comment>
<evidence type="ECO:0000256" key="10">
    <source>
        <dbReference type="ARBA" id="ARBA00023303"/>
    </source>
</evidence>
<gene>
    <name evidence="12" type="ORF">L9F63_003321</name>
</gene>
<protein>
    <recommendedName>
        <fullName evidence="11">Ionotropic glutamate receptor L-glutamate and glycine-binding domain-containing protein</fullName>
    </recommendedName>
</protein>
<organism evidence="12 13">
    <name type="scientific">Diploptera punctata</name>
    <name type="common">Pacific beetle cockroach</name>
    <dbReference type="NCBI Taxonomy" id="6984"/>
    <lineage>
        <taxon>Eukaryota</taxon>
        <taxon>Metazoa</taxon>
        <taxon>Ecdysozoa</taxon>
        <taxon>Arthropoda</taxon>
        <taxon>Hexapoda</taxon>
        <taxon>Insecta</taxon>
        <taxon>Pterygota</taxon>
        <taxon>Neoptera</taxon>
        <taxon>Polyneoptera</taxon>
        <taxon>Dictyoptera</taxon>
        <taxon>Blattodea</taxon>
        <taxon>Blaberoidea</taxon>
        <taxon>Blaberidae</taxon>
        <taxon>Diplopterinae</taxon>
        <taxon>Diploptera</taxon>
    </lineage>
</organism>
<keyword evidence="2" id="KW-0813">Transport</keyword>
<evidence type="ECO:0000313" key="13">
    <source>
        <dbReference type="Proteomes" id="UP001233999"/>
    </source>
</evidence>
<keyword evidence="4" id="KW-1133">Transmembrane helix</keyword>
<evidence type="ECO:0000256" key="7">
    <source>
        <dbReference type="ARBA" id="ARBA00023170"/>
    </source>
</evidence>
<dbReference type="Proteomes" id="UP001233999">
    <property type="component" value="Unassembled WGS sequence"/>
</dbReference>
<comment type="caution">
    <text evidence="12">The sequence shown here is derived from an EMBL/GenBank/DDBJ whole genome shotgun (WGS) entry which is preliminary data.</text>
</comment>
<evidence type="ECO:0000313" key="12">
    <source>
        <dbReference type="EMBL" id="KAJ9582333.1"/>
    </source>
</evidence>
<evidence type="ECO:0000256" key="2">
    <source>
        <dbReference type="ARBA" id="ARBA00022448"/>
    </source>
</evidence>
<keyword evidence="8" id="KW-0325">Glycoprotein</keyword>
<keyword evidence="10" id="KW-0407">Ion channel</keyword>